<dbReference type="PANTHER" id="PTHR37424:SF1">
    <property type="entry name" value="BACTERIOFERRITIN-ASSOCIATED FERREDOXIN"/>
    <property type="match status" value="1"/>
</dbReference>
<reference evidence="10 11" key="1">
    <citation type="submission" date="2020-10" db="EMBL/GenBank/DDBJ databases">
        <title>Genome sequencing of Massilia sp. LPB0304.</title>
        <authorList>
            <person name="Kim J."/>
        </authorList>
    </citation>
    <scope>NUCLEOTIDE SEQUENCE [LARGE SCALE GENOMIC DNA]</scope>
    <source>
        <strain evidence="10 11">LPB0304</strain>
    </source>
</reference>
<keyword evidence="6" id="KW-0411">Iron-sulfur</keyword>
<keyword evidence="5" id="KW-0408">Iron</keyword>
<organism evidence="10 11">
    <name type="scientific">Massilia litorea</name>
    <dbReference type="NCBI Taxonomy" id="2769491"/>
    <lineage>
        <taxon>Bacteria</taxon>
        <taxon>Pseudomonadati</taxon>
        <taxon>Pseudomonadota</taxon>
        <taxon>Betaproteobacteria</taxon>
        <taxon>Burkholderiales</taxon>
        <taxon>Oxalobacteraceae</taxon>
        <taxon>Telluria group</taxon>
        <taxon>Massilia</taxon>
    </lineage>
</organism>
<sequence length="70" mass="7556">MIVCVCNNISDREIRQAVDLGITSIAALRAELGLGTDCGKCISYAREVLHEALDSKTVVTELSFRSSQLA</sequence>
<evidence type="ECO:0000256" key="4">
    <source>
        <dbReference type="ARBA" id="ARBA00022982"/>
    </source>
</evidence>
<accession>A0A7L9U8B5</accession>
<dbReference type="RefSeq" id="WP_193688086.1">
    <property type="nucleotide sequence ID" value="NZ_CP062941.1"/>
</dbReference>
<keyword evidence="11" id="KW-1185">Reference proteome</keyword>
<gene>
    <name evidence="10" type="ORF">LPB04_07480</name>
</gene>
<dbReference type="PANTHER" id="PTHR37424">
    <property type="entry name" value="BACTERIOFERRITIN-ASSOCIATED FERREDOXIN"/>
    <property type="match status" value="1"/>
</dbReference>
<evidence type="ECO:0000256" key="8">
    <source>
        <dbReference type="ARBA" id="ARBA00046332"/>
    </source>
</evidence>
<protein>
    <recommendedName>
        <fullName evidence="7">Bacterioferritin-associated ferredoxin</fullName>
    </recommendedName>
</protein>
<dbReference type="KEGG" id="mlir:LPB04_07480"/>
<evidence type="ECO:0000256" key="2">
    <source>
        <dbReference type="ARBA" id="ARBA00022714"/>
    </source>
</evidence>
<evidence type="ECO:0000256" key="1">
    <source>
        <dbReference type="ARBA" id="ARBA00022448"/>
    </source>
</evidence>
<comment type="similarity">
    <text evidence="8">Belongs to the Bfd family.</text>
</comment>
<evidence type="ECO:0000259" key="9">
    <source>
        <dbReference type="Pfam" id="PF04324"/>
    </source>
</evidence>
<dbReference type="Pfam" id="PF04324">
    <property type="entry name" value="Fer2_BFD"/>
    <property type="match status" value="1"/>
</dbReference>
<dbReference type="AlphaFoldDB" id="A0A7L9U8B5"/>
<keyword evidence="4" id="KW-0249">Electron transport</keyword>
<evidence type="ECO:0000313" key="10">
    <source>
        <dbReference type="EMBL" id="QOL51107.1"/>
    </source>
</evidence>
<dbReference type="GO" id="GO:0046872">
    <property type="term" value="F:metal ion binding"/>
    <property type="evidence" value="ECO:0007669"/>
    <property type="project" value="UniProtKB-KW"/>
</dbReference>
<dbReference type="Gene3D" id="1.10.10.1100">
    <property type="entry name" value="BFD-like [2Fe-2S]-binding domain"/>
    <property type="match status" value="1"/>
</dbReference>
<evidence type="ECO:0000256" key="7">
    <source>
        <dbReference type="ARBA" id="ARBA00039386"/>
    </source>
</evidence>
<feature type="domain" description="BFD-like [2Fe-2S]-binding" evidence="9">
    <location>
        <begin position="2"/>
        <end position="51"/>
    </location>
</feature>
<keyword evidence="2" id="KW-0001">2Fe-2S</keyword>
<evidence type="ECO:0000256" key="3">
    <source>
        <dbReference type="ARBA" id="ARBA00022723"/>
    </source>
</evidence>
<name>A0A7L9U8B5_9BURK</name>
<keyword evidence="1" id="KW-0813">Transport</keyword>
<dbReference type="Proteomes" id="UP000593875">
    <property type="component" value="Chromosome"/>
</dbReference>
<evidence type="ECO:0000313" key="11">
    <source>
        <dbReference type="Proteomes" id="UP000593875"/>
    </source>
</evidence>
<evidence type="ECO:0000256" key="6">
    <source>
        <dbReference type="ARBA" id="ARBA00023014"/>
    </source>
</evidence>
<dbReference type="EMBL" id="CP062941">
    <property type="protein sequence ID" value="QOL51107.1"/>
    <property type="molecule type" value="Genomic_DNA"/>
</dbReference>
<proteinExistence type="inferred from homology"/>
<dbReference type="InterPro" id="IPR052371">
    <property type="entry name" value="BFD-associated_ferredoxin"/>
</dbReference>
<dbReference type="InterPro" id="IPR041854">
    <property type="entry name" value="BFD-like_2Fe2S-bd_dom_sf"/>
</dbReference>
<keyword evidence="3" id="KW-0479">Metal-binding</keyword>
<dbReference type="GO" id="GO:0051537">
    <property type="term" value="F:2 iron, 2 sulfur cluster binding"/>
    <property type="evidence" value="ECO:0007669"/>
    <property type="project" value="UniProtKB-KW"/>
</dbReference>
<evidence type="ECO:0000256" key="5">
    <source>
        <dbReference type="ARBA" id="ARBA00023004"/>
    </source>
</evidence>
<dbReference type="InterPro" id="IPR007419">
    <property type="entry name" value="BFD-like_2Fe2S-bd_dom"/>
</dbReference>